<dbReference type="EMBL" id="CANL01000012">
    <property type="protein sequence ID" value="CCM63184.1"/>
    <property type="molecule type" value="Genomic_DNA"/>
</dbReference>
<name>R4YXM0_9ACTN</name>
<dbReference type="OrthoDB" id="3741563at2"/>
<dbReference type="AlphaFoldDB" id="R4YXM0"/>
<keyword evidence="1" id="KW-0808">Transferase</keyword>
<dbReference type="InterPro" id="IPR002155">
    <property type="entry name" value="Thiolase"/>
</dbReference>
<dbReference type="EC" id="2.3.1.-" evidence="1"/>
<dbReference type="Gene3D" id="3.40.47.10">
    <property type="match status" value="1"/>
</dbReference>
<dbReference type="SUPFAM" id="SSF53901">
    <property type="entry name" value="Thiolase-like"/>
    <property type="match status" value="2"/>
</dbReference>
<dbReference type="PIRSF" id="PIRSF000429">
    <property type="entry name" value="Ac-CoA_Ac_transf"/>
    <property type="match status" value="1"/>
</dbReference>
<sequence>MTTPNFSAGRDVAIVGFAQTKHVRSEDTLSEVELIQPVIAEAMNQVGLDHHGFDFYCSGSSDYLAGQAFSFVMTLDAIGAWPPVAESHVEMDGAWALYEAYLKIRSGHADTALVYGYGKSSPGDLPRVLSRMCEPYYTAPLWPTSVELAALQARACIEAGITSEAEMAEVAARDRRSARDNPNAQLAWDIGAAELLAGEYLANPLRRDDCAPITDGGAAIVLASPERAAELRARPAWITGLDHRIDAHSLSVRDLTRAPSAKLAAEAAGVGDGPIDVAELHTCFTHHEAILRNEMGLADDVVVNPSGGPLAANPMMAAGMIRIGEVANRIFDGTVNRGVAHATGGHLMQHNLVAVLDGEQSATSEGSSTSDELEGSR</sequence>
<dbReference type="PANTHER" id="PTHR42870">
    <property type="entry name" value="ACETYL-COA C-ACETYLTRANSFERASE"/>
    <property type="match status" value="1"/>
</dbReference>
<dbReference type="NCBIfam" id="NF005924">
    <property type="entry name" value="PRK07937.1"/>
    <property type="match status" value="1"/>
</dbReference>
<keyword evidence="1" id="KW-0012">Acyltransferase</keyword>
<reference evidence="1 2" key="1">
    <citation type="journal article" date="2013" name="ISME J.">
        <title>Metabolic model for the filamentous 'Candidatus Microthrix parvicella' based on genomic and metagenomic analyses.</title>
        <authorList>
            <person name="Jon McIlroy S."/>
            <person name="Kristiansen R."/>
            <person name="Albertsen M."/>
            <person name="Michael Karst S."/>
            <person name="Rossetti S."/>
            <person name="Lund Nielsen J."/>
            <person name="Tandoi V."/>
            <person name="James Seviour R."/>
            <person name="Nielsen P.H."/>
        </authorList>
    </citation>
    <scope>NUCLEOTIDE SEQUENCE [LARGE SCALE GENOMIC DNA]</scope>
    <source>
        <strain evidence="1 2">RN1</strain>
    </source>
</reference>
<dbReference type="PANTHER" id="PTHR42870:SF1">
    <property type="entry name" value="NON-SPECIFIC LIPID-TRANSFER PROTEIN-LIKE 2"/>
    <property type="match status" value="1"/>
</dbReference>
<dbReference type="GO" id="GO:0016747">
    <property type="term" value="F:acyltransferase activity, transferring groups other than amino-acyl groups"/>
    <property type="evidence" value="ECO:0007669"/>
    <property type="project" value="InterPro"/>
</dbReference>
<keyword evidence="2" id="KW-1185">Reference proteome</keyword>
<dbReference type="eggNOG" id="COG0183">
    <property type="taxonomic scope" value="Bacteria"/>
</dbReference>
<evidence type="ECO:0000313" key="2">
    <source>
        <dbReference type="Proteomes" id="UP000018291"/>
    </source>
</evidence>
<dbReference type="HOGENOM" id="CLU_067102_0_0_11"/>
<evidence type="ECO:0000313" key="1">
    <source>
        <dbReference type="EMBL" id="CCM63184.1"/>
    </source>
</evidence>
<organism evidence="1 2">
    <name type="scientific">Candidatus Neomicrothrix parvicella RN1</name>
    <dbReference type="NCBI Taxonomy" id="1229780"/>
    <lineage>
        <taxon>Bacteria</taxon>
        <taxon>Bacillati</taxon>
        <taxon>Actinomycetota</taxon>
        <taxon>Acidimicrobiia</taxon>
        <taxon>Acidimicrobiales</taxon>
        <taxon>Microthrixaceae</taxon>
        <taxon>Candidatus Neomicrothrix</taxon>
    </lineage>
</organism>
<protein>
    <submittedName>
        <fullName evidence="1">Putative thiolase</fullName>
        <ecNumber evidence="1">2.3.1.-</ecNumber>
    </submittedName>
</protein>
<dbReference type="InterPro" id="IPR016039">
    <property type="entry name" value="Thiolase-like"/>
</dbReference>
<gene>
    <name evidence="1" type="ORF">BN381_20008</name>
</gene>
<dbReference type="CDD" id="cd00829">
    <property type="entry name" value="SCP-x_thiolase"/>
    <property type="match status" value="1"/>
</dbReference>
<dbReference type="STRING" id="1229780.BN381_20008"/>
<dbReference type="Proteomes" id="UP000018291">
    <property type="component" value="Unassembled WGS sequence"/>
</dbReference>
<proteinExistence type="predicted"/>
<dbReference type="RefSeq" id="WP_012225450.1">
    <property type="nucleotide sequence ID" value="NZ_HG422565.1"/>
</dbReference>
<accession>R4YXM0</accession>
<comment type="caution">
    <text evidence="1">The sequence shown here is derived from an EMBL/GenBank/DDBJ whole genome shotgun (WGS) entry which is preliminary data.</text>
</comment>